<dbReference type="GO" id="GO:0003677">
    <property type="term" value="F:DNA binding"/>
    <property type="evidence" value="ECO:0007669"/>
    <property type="project" value="TreeGrafter"/>
</dbReference>
<evidence type="ECO:0000256" key="10">
    <source>
        <dbReference type="ARBA" id="ARBA00023242"/>
    </source>
</evidence>
<evidence type="ECO:0000256" key="11">
    <source>
        <dbReference type="PIRSR" id="PIRSR602081-1"/>
    </source>
</evidence>
<evidence type="ECO:0000313" key="13">
    <source>
        <dbReference type="EMBL" id="CAL4079278.1"/>
    </source>
</evidence>
<dbReference type="PROSITE" id="PS51645">
    <property type="entry name" value="PHR_CRY_ALPHA_BETA"/>
    <property type="match status" value="1"/>
</dbReference>
<comment type="cofactor">
    <cofactor evidence="11">
        <name>FAD</name>
        <dbReference type="ChEBI" id="CHEBI:57692"/>
    </cofactor>
    <text evidence="11">Binds 1 FAD per subunit.</text>
</comment>
<dbReference type="GO" id="GO:0071949">
    <property type="term" value="F:FAD binding"/>
    <property type="evidence" value="ECO:0007669"/>
    <property type="project" value="TreeGrafter"/>
</dbReference>
<dbReference type="EMBL" id="CAXKWB010005613">
    <property type="protein sequence ID" value="CAL4079278.1"/>
    <property type="molecule type" value="Genomic_DNA"/>
</dbReference>
<proteinExistence type="inferred from homology"/>
<dbReference type="GO" id="GO:0005634">
    <property type="term" value="C:nucleus"/>
    <property type="evidence" value="ECO:0007669"/>
    <property type="project" value="UniProtKB-SubCell"/>
</dbReference>
<keyword evidence="14" id="KW-1185">Reference proteome</keyword>
<comment type="caution">
    <text evidence="13">The sequence shown here is derived from an EMBL/GenBank/DDBJ whole genome shotgun (WGS) entry which is preliminary data.</text>
</comment>
<evidence type="ECO:0000256" key="4">
    <source>
        <dbReference type="ARBA" id="ARBA00021159"/>
    </source>
</evidence>
<dbReference type="SUPFAM" id="SSF52425">
    <property type="entry name" value="Cryptochrome/photolyase, N-terminal domain"/>
    <property type="match status" value="1"/>
</dbReference>
<dbReference type="Gene3D" id="3.40.50.620">
    <property type="entry name" value="HUPs"/>
    <property type="match status" value="1"/>
</dbReference>
<protein>
    <recommendedName>
        <fullName evidence="4">Cryptochrome-1</fullName>
    </recommendedName>
</protein>
<keyword evidence="6" id="KW-0678">Repressor</keyword>
<dbReference type="GO" id="GO:0005737">
    <property type="term" value="C:cytoplasm"/>
    <property type="evidence" value="ECO:0007669"/>
    <property type="project" value="UniProtKB-SubCell"/>
</dbReference>
<dbReference type="GO" id="GO:0043153">
    <property type="term" value="P:entrainment of circadian clock by photoperiod"/>
    <property type="evidence" value="ECO:0007669"/>
    <property type="project" value="TreeGrafter"/>
</dbReference>
<evidence type="ECO:0000256" key="6">
    <source>
        <dbReference type="ARBA" id="ARBA00022491"/>
    </source>
</evidence>
<evidence type="ECO:0000313" key="14">
    <source>
        <dbReference type="Proteomes" id="UP001497623"/>
    </source>
</evidence>
<feature type="domain" description="Photolyase/cryptochrome alpha/beta" evidence="12">
    <location>
        <begin position="10"/>
        <end position="139"/>
    </location>
</feature>
<evidence type="ECO:0000256" key="7">
    <source>
        <dbReference type="ARBA" id="ARBA00022741"/>
    </source>
</evidence>
<feature type="non-terminal residue" evidence="13">
    <location>
        <position position="384"/>
    </location>
</feature>
<dbReference type="InterPro" id="IPR014729">
    <property type="entry name" value="Rossmann-like_a/b/a_fold"/>
</dbReference>
<evidence type="ECO:0000259" key="12">
    <source>
        <dbReference type="PROSITE" id="PS51645"/>
    </source>
</evidence>
<keyword evidence="5" id="KW-0963">Cytoplasm</keyword>
<dbReference type="AlphaFoldDB" id="A0AAV2QDN3"/>
<dbReference type="Pfam" id="PF00875">
    <property type="entry name" value="DNA_photolyase"/>
    <property type="match status" value="1"/>
</dbReference>
<evidence type="ECO:0000256" key="5">
    <source>
        <dbReference type="ARBA" id="ARBA00022490"/>
    </source>
</evidence>
<keyword evidence="11" id="KW-0285">Flavoprotein</keyword>
<dbReference type="InterPro" id="IPR036155">
    <property type="entry name" value="Crypto/Photolyase_N_sf"/>
</dbReference>
<dbReference type="GO" id="GO:0045892">
    <property type="term" value="P:negative regulation of DNA-templated transcription"/>
    <property type="evidence" value="ECO:0007669"/>
    <property type="project" value="TreeGrafter"/>
</dbReference>
<dbReference type="PANTHER" id="PTHR11455:SF17">
    <property type="entry name" value="CRYPTOCHROME-1"/>
    <property type="match status" value="1"/>
</dbReference>
<sequence length="384" mass="43526">MPSNDRTEKVVSVHWFRQDLRLHDNPALLASIKNCDKFIAIFINDGFTGGLHGAGYNQAKFLTQALHDLNDQIRAVGGYLHILKGQPSDIFRALHAEVGITRISFEQECEAIWQDRDDAVRKVAAELNIELLEGVSHTLWNPFDVLAANGDTPPLTYDMFLQVTSCLGKPDHPVPNPEWDDVLFAEITENLATRLKVYNEVPTPELLGCYPEGREEMQNIGGETHALNLLKRRLSMDEETLSEFFIHPEMINPDLLRQSMSLTAAITIGCLSVRKFYWDIQDVYFKLYGGISPPTTELILREFFICSSVHNPNIMRSICNEISEIGGDYPDQLLHSLFQGLGPSPAITLSSGLEKENKQYHKTVKTKHMKSQFRICKNLDKRKE</sequence>
<dbReference type="InterPro" id="IPR002081">
    <property type="entry name" value="Cryptochrome/DNA_photolyase_1"/>
</dbReference>
<evidence type="ECO:0000256" key="3">
    <source>
        <dbReference type="ARBA" id="ARBA00005862"/>
    </source>
</evidence>
<evidence type="ECO:0000256" key="8">
    <source>
        <dbReference type="ARBA" id="ARBA00023108"/>
    </source>
</evidence>
<comment type="subcellular location">
    <subcellularLocation>
        <location evidence="2">Cytoplasm</location>
    </subcellularLocation>
    <subcellularLocation>
        <location evidence="1">Nucleus</location>
    </subcellularLocation>
</comment>
<comment type="similarity">
    <text evidence="3">Belongs to the DNA photolyase class-1 family.</text>
</comment>
<dbReference type="Gene3D" id="1.25.40.80">
    <property type="match status" value="1"/>
</dbReference>
<accession>A0AAV2QDN3</accession>
<keyword evidence="9" id="KW-0675">Receptor</keyword>
<evidence type="ECO:0000256" key="2">
    <source>
        <dbReference type="ARBA" id="ARBA00004496"/>
    </source>
</evidence>
<reference evidence="13 14" key="1">
    <citation type="submission" date="2024-05" db="EMBL/GenBank/DDBJ databases">
        <authorList>
            <person name="Wallberg A."/>
        </authorList>
    </citation>
    <scope>NUCLEOTIDE SEQUENCE [LARGE SCALE GENOMIC DNA]</scope>
</reference>
<keyword evidence="10" id="KW-0539">Nucleus</keyword>
<dbReference type="InterPro" id="IPR006050">
    <property type="entry name" value="DNA_photolyase_N"/>
</dbReference>
<name>A0AAV2QDN3_MEGNR</name>
<keyword evidence="8" id="KW-0090">Biological rhythms</keyword>
<feature type="binding site" evidence="11">
    <location>
        <begin position="297"/>
        <end position="304"/>
    </location>
    <ligand>
        <name>FAD</name>
        <dbReference type="ChEBI" id="CHEBI:57692"/>
    </ligand>
</feature>
<organism evidence="13 14">
    <name type="scientific">Meganyctiphanes norvegica</name>
    <name type="common">Northern krill</name>
    <name type="synonym">Thysanopoda norvegica</name>
    <dbReference type="NCBI Taxonomy" id="48144"/>
    <lineage>
        <taxon>Eukaryota</taxon>
        <taxon>Metazoa</taxon>
        <taxon>Ecdysozoa</taxon>
        <taxon>Arthropoda</taxon>
        <taxon>Crustacea</taxon>
        <taxon>Multicrustacea</taxon>
        <taxon>Malacostraca</taxon>
        <taxon>Eumalacostraca</taxon>
        <taxon>Eucarida</taxon>
        <taxon>Euphausiacea</taxon>
        <taxon>Euphausiidae</taxon>
        <taxon>Meganyctiphanes</taxon>
    </lineage>
</organism>
<evidence type="ECO:0000256" key="1">
    <source>
        <dbReference type="ARBA" id="ARBA00004123"/>
    </source>
</evidence>
<keyword evidence="7" id="KW-0547">Nucleotide-binding</keyword>
<dbReference type="SUPFAM" id="SSF48173">
    <property type="entry name" value="Cryptochrome/photolyase FAD-binding domain"/>
    <property type="match status" value="1"/>
</dbReference>
<dbReference type="Proteomes" id="UP001497623">
    <property type="component" value="Unassembled WGS sequence"/>
</dbReference>
<keyword evidence="11" id="KW-0274">FAD</keyword>
<dbReference type="InterPro" id="IPR036134">
    <property type="entry name" value="Crypto/Photolyase_FAD-like_sf"/>
</dbReference>
<gene>
    <name evidence="13" type="ORF">MNOR_LOCUS10898</name>
</gene>
<dbReference type="GO" id="GO:0032922">
    <property type="term" value="P:circadian regulation of gene expression"/>
    <property type="evidence" value="ECO:0007669"/>
    <property type="project" value="TreeGrafter"/>
</dbReference>
<evidence type="ECO:0000256" key="9">
    <source>
        <dbReference type="ARBA" id="ARBA00023170"/>
    </source>
</evidence>
<dbReference type="PANTHER" id="PTHR11455">
    <property type="entry name" value="CRYPTOCHROME"/>
    <property type="match status" value="1"/>
</dbReference>